<evidence type="ECO:0000256" key="1">
    <source>
        <dbReference type="SAM" id="Coils"/>
    </source>
</evidence>
<reference evidence="3" key="1">
    <citation type="journal article" date="2019" name="Int. J. Syst. Evol. Microbiol.">
        <title>The Global Catalogue of Microorganisms (GCM) 10K type strain sequencing project: providing services to taxonomists for standard genome sequencing and annotation.</title>
        <authorList>
            <consortium name="The Broad Institute Genomics Platform"/>
            <consortium name="The Broad Institute Genome Sequencing Center for Infectious Disease"/>
            <person name="Wu L."/>
            <person name="Ma J."/>
        </authorList>
    </citation>
    <scope>NUCLEOTIDE SEQUENCE [LARGE SCALE GENOMIC DNA]</scope>
    <source>
        <strain evidence="3">NCAIM B.01391</strain>
    </source>
</reference>
<feature type="coiled-coil region" evidence="1">
    <location>
        <begin position="95"/>
        <end position="122"/>
    </location>
</feature>
<comment type="caution">
    <text evidence="2">The sequence shown here is derived from an EMBL/GenBank/DDBJ whole genome shotgun (WGS) entry which is preliminary data.</text>
</comment>
<organism evidence="2 3">
    <name type="scientific">Bosea eneae</name>
    <dbReference type="NCBI Taxonomy" id="151454"/>
    <lineage>
        <taxon>Bacteria</taxon>
        <taxon>Pseudomonadati</taxon>
        <taxon>Pseudomonadota</taxon>
        <taxon>Alphaproteobacteria</taxon>
        <taxon>Hyphomicrobiales</taxon>
        <taxon>Boseaceae</taxon>
        <taxon>Bosea</taxon>
    </lineage>
</organism>
<name>A0ABW0IX05_9HYPH</name>
<dbReference type="EMBL" id="JBHSLW010000029">
    <property type="protein sequence ID" value="MFC5421530.1"/>
    <property type="molecule type" value="Genomic_DNA"/>
</dbReference>
<keyword evidence="3" id="KW-1185">Reference proteome</keyword>
<evidence type="ECO:0000313" key="3">
    <source>
        <dbReference type="Proteomes" id="UP001596053"/>
    </source>
</evidence>
<gene>
    <name evidence="2" type="ORF">ACFPOB_18390</name>
</gene>
<dbReference type="RefSeq" id="WP_377799894.1">
    <property type="nucleotide sequence ID" value="NZ_JBHSLW010000029.1"/>
</dbReference>
<dbReference type="Proteomes" id="UP001596053">
    <property type="component" value="Unassembled WGS sequence"/>
</dbReference>
<evidence type="ECO:0000313" key="2">
    <source>
        <dbReference type="EMBL" id="MFC5421530.1"/>
    </source>
</evidence>
<protein>
    <submittedName>
        <fullName evidence="2">Uncharacterized protein</fullName>
    </submittedName>
</protein>
<keyword evidence="1" id="KW-0175">Coiled coil</keyword>
<proteinExistence type="predicted"/>
<accession>A0ABW0IX05</accession>
<sequence>MDLRDRRDAYRAQAEEAAANAKTWTDAQVAAAQKSLDDGWTAFQAARDRYLEAAKVDLATRRAILEAELDAHQKAWRSSIDELRSKASKLAADQRAAVDARIAALNAQVDKAKARIARLEDASAEAWGKTKKGYADAQNLFFDAYASIRKP</sequence>